<dbReference type="PANTHER" id="PTHR30069:SF42">
    <property type="entry name" value="FERRIC AEROBACTIN RECEPTOR"/>
    <property type="match status" value="1"/>
</dbReference>
<evidence type="ECO:0000256" key="1">
    <source>
        <dbReference type="ARBA" id="ARBA00004571"/>
    </source>
</evidence>
<accession>A0A210VKZ3</accession>
<dbReference type="GO" id="GO:0015344">
    <property type="term" value="F:siderophore uptake transmembrane transporter activity"/>
    <property type="evidence" value="ECO:0007669"/>
    <property type="project" value="TreeGrafter"/>
</dbReference>
<dbReference type="PANTHER" id="PTHR30069">
    <property type="entry name" value="TONB-DEPENDENT OUTER MEMBRANE RECEPTOR"/>
    <property type="match status" value="1"/>
</dbReference>
<dbReference type="EMBL" id="UAWQ01000015">
    <property type="protein sequence ID" value="SQC43786.1"/>
    <property type="molecule type" value="Genomic_DNA"/>
</dbReference>
<proteinExistence type="inferred from homology"/>
<reference evidence="15 16" key="1">
    <citation type="submission" date="2018-06" db="EMBL/GenBank/DDBJ databases">
        <authorList>
            <consortium name="Pathogen Informatics"/>
            <person name="Doyle S."/>
        </authorList>
    </citation>
    <scope>NUCLEOTIDE SEQUENCE [LARGE SCALE GENOMIC DNA]</scope>
    <source>
        <strain evidence="15 16">NCTC13465</strain>
    </source>
</reference>
<dbReference type="Gene3D" id="2.40.170.20">
    <property type="entry name" value="TonB-dependent receptor, beta-barrel domain"/>
    <property type="match status" value="1"/>
</dbReference>
<evidence type="ECO:0000256" key="13">
    <source>
        <dbReference type="ARBA" id="ARBA00023237"/>
    </source>
</evidence>
<dbReference type="InterPro" id="IPR010917">
    <property type="entry name" value="TonB_rcpt_CS"/>
</dbReference>
<protein>
    <submittedName>
        <fullName evidence="15">Putative TonB-dependent receptor</fullName>
    </submittedName>
</protein>
<evidence type="ECO:0000256" key="10">
    <source>
        <dbReference type="ARBA" id="ARBA00023077"/>
    </source>
</evidence>
<feature type="domain" description="TonB-dependent receptor-like beta-barrel" evidence="14">
    <location>
        <begin position="20"/>
        <end position="311"/>
    </location>
</feature>
<keyword evidence="5" id="KW-0410">Iron transport</keyword>
<evidence type="ECO:0000256" key="4">
    <source>
        <dbReference type="ARBA" id="ARBA00022452"/>
    </source>
</evidence>
<evidence type="ECO:0000256" key="11">
    <source>
        <dbReference type="ARBA" id="ARBA00023136"/>
    </source>
</evidence>
<dbReference type="AlphaFoldDB" id="A0A210VKZ3"/>
<comment type="similarity">
    <text evidence="2">Belongs to the TonB-dependent receptor family.</text>
</comment>
<dbReference type="PROSITE" id="PS01156">
    <property type="entry name" value="TONB_DEPENDENT_REC_2"/>
    <property type="match status" value="1"/>
</dbReference>
<dbReference type="InterPro" id="IPR039426">
    <property type="entry name" value="TonB-dep_rcpt-like"/>
</dbReference>
<evidence type="ECO:0000256" key="8">
    <source>
        <dbReference type="ARBA" id="ARBA00023004"/>
    </source>
</evidence>
<keyword evidence="12 15" id="KW-0675">Receptor</keyword>
<comment type="subcellular location">
    <subcellularLocation>
        <location evidence="1">Cell outer membrane</location>
        <topology evidence="1">Multi-pass membrane protein</topology>
    </subcellularLocation>
</comment>
<dbReference type="InterPro" id="IPR036942">
    <property type="entry name" value="Beta-barrel_TonB_sf"/>
</dbReference>
<sequence>MFFDLPQSMASGGLHNESIYTTGRYPGYSISNVAPFLQSSYDLNDIFTVSGGVRYQWTENRVDDFVGYAQQQDIANGKARSADAIKGGKTDYDNFLFNAGIVAHLTERQQTWFNFSQGVELPDPGKYYGIGKYGAAVNGHLPLISSVNVDDSPLQGIKVNSYELGWRYTGDNLRTQLAAYYSTSDKTIVVNRTDMTIDVQSDKRRIYGVEGAVDYFIPDSDWSVGGNFNVLKSQVQTDGRWQKWDVTLASPSKATAWVGWAPDPWSLRVQSQQVFDLSDAAGNKLEGYNTVDFIGSYALPVGKLTFSIENLLNEDYVTIWGQRAPLLYSPTYGSSSLYEYKGRGRTFGLNYALTF</sequence>
<keyword evidence="4" id="KW-1134">Transmembrane beta strand</keyword>
<dbReference type="InterPro" id="IPR010105">
    <property type="entry name" value="TonB_sidphr_rcpt"/>
</dbReference>
<keyword evidence="3" id="KW-0813">Transport</keyword>
<dbReference type="FunFam" id="2.40.170.20:FF:000007">
    <property type="entry name" value="Ferric aerobactin receptor"/>
    <property type="match status" value="1"/>
</dbReference>
<evidence type="ECO:0000256" key="6">
    <source>
        <dbReference type="ARBA" id="ARBA00022692"/>
    </source>
</evidence>
<evidence type="ECO:0000256" key="12">
    <source>
        <dbReference type="ARBA" id="ARBA00023170"/>
    </source>
</evidence>
<organism evidence="15 16">
    <name type="scientific">Klebsiella pneumoniae</name>
    <dbReference type="NCBI Taxonomy" id="573"/>
    <lineage>
        <taxon>Bacteria</taxon>
        <taxon>Pseudomonadati</taxon>
        <taxon>Pseudomonadota</taxon>
        <taxon>Gammaproteobacteria</taxon>
        <taxon>Enterobacterales</taxon>
        <taxon>Enterobacteriaceae</taxon>
        <taxon>Klebsiella/Raoultella group</taxon>
        <taxon>Klebsiella</taxon>
        <taxon>Klebsiella pneumoniae complex</taxon>
    </lineage>
</organism>
<dbReference type="Pfam" id="PF00593">
    <property type="entry name" value="TonB_dep_Rec_b-barrel"/>
    <property type="match status" value="1"/>
</dbReference>
<dbReference type="GO" id="GO:0009279">
    <property type="term" value="C:cell outer membrane"/>
    <property type="evidence" value="ECO:0007669"/>
    <property type="project" value="UniProtKB-SubCell"/>
</dbReference>
<evidence type="ECO:0000313" key="15">
    <source>
        <dbReference type="EMBL" id="SQC43786.1"/>
    </source>
</evidence>
<keyword evidence="9" id="KW-0406">Ion transport</keyword>
<keyword evidence="8" id="KW-0408">Iron</keyword>
<keyword evidence="6" id="KW-0812">Transmembrane</keyword>
<evidence type="ECO:0000256" key="2">
    <source>
        <dbReference type="ARBA" id="ARBA00009810"/>
    </source>
</evidence>
<dbReference type="SUPFAM" id="SSF56935">
    <property type="entry name" value="Porins"/>
    <property type="match status" value="1"/>
</dbReference>
<keyword evidence="11" id="KW-0472">Membrane</keyword>
<keyword evidence="10" id="KW-0798">TonB box</keyword>
<evidence type="ECO:0000256" key="5">
    <source>
        <dbReference type="ARBA" id="ARBA00022496"/>
    </source>
</evidence>
<name>A0A210VKZ3_KLEPN</name>
<dbReference type="NCBIfam" id="TIGR01783">
    <property type="entry name" value="TonB-siderophor"/>
    <property type="match status" value="1"/>
</dbReference>
<keyword evidence="7" id="KW-0732">Signal</keyword>
<evidence type="ECO:0000313" key="16">
    <source>
        <dbReference type="Proteomes" id="UP000251721"/>
    </source>
</evidence>
<evidence type="ECO:0000259" key="14">
    <source>
        <dbReference type="Pfam" id="PF00593"/>
    </source>
</evidence>
<evidence type="ECO:0000256" key="7">
    <source>
        <dbReference type="ARBA" id="ARBA00022729"/>
    </source>
</evidence>
<dbReference type="GO" id="GO:0038023">
    <property type="term" value="F:signaling receptor activity"/>
    <property type="evidence" value="ECO:0007669"/>
    <property type="project" value="InterPro"/>
</dbReference>
<gene>
    <name evidence="15" type="primary">iutA_2</name>
    <name evidence="15" type="ORF">NCTC13465_02271</name>
</gene>
<evidence type="ECO:0000256" key="9">
    <source>
        <dbReference type="ARBA" id="ARBA00023065"/>
    </source>
</evidence>
<evidence type="ECO:0000256" key="3">
    <source>
        <dbReference type="ARBA" id="ARBA00022448"/>
    </source>
</evidence>
<dbReference type="GO" id="GO:0044718">
    <property type="term" value="P:siderophore transmembrane transport"/>
    <property type="evidence" value="ECO:0007669"/>
    <property type="project" value="TreeGrafter"/>
</dbReference>
<dbReference type="Proteomes" id="UP000251721">
    <property type="component" value="Unassembled WGS sequence"/>
</dbReference>
<dbReference type="InterPro" id="IPR000531">
    <property type="entry name" value="Beta-barrel_TonB"/>
</dbReference>
<keyword evidence="13" id="KW-0998">Cell outer membrane</keyword>